<dbReference type="EMBL" id="JAACFV010000089">
    <property type="protein sequence ID" value="KAF7506309.1"/>
    <property type="molecule type" value="Genomic_DNA"/>
</dbReference>
<accession>A0A8H7ADY9</accession>
<dbReference type="Proteomes" id="UP000606974">
    <property type="component" value="Unassembled WGS sequence"/>
</dbReference>
<comment type="caution">
    <text evidence="1">The sequence shown here is derived from an EMBL/GenBank/DDBJ whole genome shotgun (WGS) entry which is preliminary data.</text>
</comment>
<sequence length="100" mass="10938">MMKSLESSGLPGSSGIKTLSIARNNHQPFVLPGERFCRWGGFAPNDGDPIICPYTHDFKNNLKQHSRHTLSMSAESPRRAPSARVILAESTWSMAALSAL</sequence>
<keyword evidence="2" id="KW-1185">Reference proteome</keyword>
<evidence type="ECO:0000313" key="2">
    <source>
        <dbReference type="Proteomes" id="UP000606974"/>
    </source>
</evidence>
<proteinExistence type="predicted"/>
<protein>
    <submittedName>
        <fullName evidence="1">Uncharacterized protein</fullName>
    </submittedName>
</protein>
<organism evidence="1 2">
    <name type="scientific">Endocarpon pusillum</name>
    <dbReference type="NCBI Taxonomy" id="364733"/>
    <lineage>
        <taxon>Eukaryota</taxon>
        <taxon>Fungi</taxon>
        <taxon>Dikarya</taxon>
        <taxon>Ascomycota</taxon>
        <taxon>Pezizomycotina</taxon>
        <taxon>Eurotiomycetes</taxon>
        <taxon>Chaetothyriomycetidae</taxon>
        <taxon>Verrucariales</taxon>
        <taxon>Verrucariaceae</taxon>
        <taxon>Endocarpon</taxon>
    </lineage>
</organism>
<evidence type="ECO:0000313" key="1">
    <source>
        <dbReference type="EMBL" id="KAF7506309.1"/>
    </source>
</evidence>
<dbReference type="AlphaFoldDB" id="A0A8H7ADY9"/>
<name>A0A8H7ADY9_9EURO</name>
<gene>
    <name evidence="1" type="ORF">GJ744_011882</name>
</gene>
<reference evidence="1" key="1">
    <citation type="submission" date="2020-02" db="EMBL/GenBank/DDBJ databases">
        <authorList>
            <person name="Palmer J.M."/>
        </authorList>
    </citation>
    <scope>NUCLEOTIDE SEQUENCE</scope>
    <source>
        <strain evidence="1">EPUS1.4</strain>
        <tissue evidence="1">Thallus</tissue>
    </source>
</reference>